<organism evidence="1">
    <name type="scientific">Anguilla anguilla</name>
    <name type="common">European freshwater eel</name>
    <name type="synonym">Muraena anguilla</name>
    <dbReference type="NCBI Taxonomy" id="7936"/>
    <lineage>
        <taxon>Eukaryota</taxon>
        <taxon>Metazoa</taxon>
        <taxon>Chordata</taxon>
        <taxon>Craniata</taxon>
        <taxon>Vertebrata</taxon>
        <taxon>Euteleostomi</taxon>
        <taxon>Actinopterygii</taxon>
        <taxon>Neopterygii</taxon>
        <taxon>Teleostei</taxon>
        <taxon>Anguilliformes</taxon>
        <taxon>Anguillidae</taxon>
        <taxon>Anguilla</taxon>
    </lineage>
</organism>
<reference evidence="1" key="1">
    <citation type="submission" date="2014-11" db="EMBL/GenBank/DDBJ databases">
        <authorList>
            <person name="Amaro Gonzalez C."/>
        </authorList>
    </citation>
    <scope>NUCLEOTIDE SEQUENCE</scope>
</reference>
<protein>
    <submittedName>
        <fullName evidence="1">Uncharacterized protein</fullName>
    </submittedName>
</protein>
<name>A0A0E9UWT4_ANGAN</name>
<dbReference type="EMBL" id="GBXM01038320">
    <property type="protein sequence ID" value="JAH70257.1"/>
    <property type="molecule type" value="Transcribed_RNA"/>
</dbReference>
<accession>A0A0E9UWT4</accession>
<evidence type="ECO:0000313" key="1">
    <source>
        <dbReference type="EMBL" id="JAH70257.1"/>
    </source>
</evidence>
<reference evidence="1" key="2">
    <citation type="journal article" date="2015" name="Fish Shellfish Immunol.">
        <title>Early steps in the European eel (Anguilla anguilla)-Vibrio vulnificus interaction in the gills: Role of the RtxA13 toxin.</title>
        <authorList>
            <person name="Callol A."/>
            <person name="Pajuelo D."/>
            <person name="Ebbesson L."/>
            <person name="Teles M."/>
            <person name="MacKenzie S."/>
            <person name="Amaro C."/>
        </authorList>
    </citation>
    <scope>NUCLEOTIDE SEQUENCE</scope>
</reference>
<sequence length="45" mass="5488">MSFCKYVTEVLSHIVCIRRRTQVFYGDVPQLQFDLTKRVMSYWQD</sequence>
<dbReference type="AlphaFoldDB" id="A0A0E9UWT4"/>
<proteinExistence type="predicted"/>